<dbReference type="SUPFAM" id="SSF51161">
    <property type="entry name" value="Trimeric LpxA-like enzymes"/>
    <property type="match status" value="1"/>
</dbReference>
<dbReference type="RefSeq" id="WP_168836626.1">
    <property type="nucleotide sequence ID" value="NZ_JABAIK010000010.1"/>
</dbReference>
<dbReference type="Gene3D" id="2.160.10.10">
    <property type="entry name" value="Hexapeptide repeat proteins"/>
    <property type="match status" value="1"/>
</dbReference>
<dbReference type="InterPro" id="IPR018357">
    <property type="entry name" value="Hexapep_transf_CS"/>
</dbReference>
<dbReference type="Pfam" id="PF00132">
    <property type="entry name" value="Hexapep"/>
    <property type="match status" value="1"/>
</dbReference>
<dbReference type="GO" id="GO:0016746">
    <property type="term" value="F:acyltransferase activity"/>
    <property type="evidence" value="ECO:0007669"/>
    <property type="project" value="UniProtKB-KW"/>
</dbReference>
<evidence type="ECO:0000313" key="4">
    <source>
        <dbReference type="EMBL" id="NLS13530.1"/>
    </source>
</evidence>
<evidence type="ECO:0000256" key="2">
    <source>
        <dbReference type="ARBA" id="ARBA00022737"/>
    </source>
</evidence>
<keyword evidence="5" id="KW-1185">Reference proteome</keyword>
<dbReference type="EMBL" id="JABAIK010000010">
    <property type="protein sequence ID" value="NLS13530.1"/>
    <property type="molecule type" value="Genomic_DNA"/>
</dbReference>
<evidence type="ECO:0000256" key="1">
    <source>
        <dbReference type="ARBA" id="ARBA00022679"/>
    </source>
</evidence>
<accession>A0A7X8TRM6</accession>
<organism evidence="4 5">
    <name type="scientific">Vibrio agarilyticus</name>
    <dbReference type="NCBI Taxonomy" id="2726741"/>
    <lineage>
        <taxon>Bacteria</taxon>
        <taxon>Pseudomonadati</taxon>
        <taxon>Pseudomonadota</taxon>
        <taxon>Gammaproteobacteria</taxon>
        <taxon>Vibrionales</taxon>
        <taxon>Vibrionaceae</taxon>
        <taxon>Vibrio</taxon>
    </lineage>
</organism>
<comment type="caution">
    <text evidence="4">The sequence shown here is derived from an EMBL/GenBank/DDBJ whole genome shotgun (WGS) entry which is preliminary data.</text>
</comment>
<evidence type="ECO:0000313" key="5">
    <source>
        <dbReference type="Proteomes" id="UP000535589"/>
    </source>
</evidence>
<reference evidence="4 5" key="1">
    <citation type="submission" date="2020-04" db="EMBL/GenBank/DDBJ databases">
        <title>Vibrio sp. SM6, a novel species isolated from seawater.</title>
        <authorList>
            <person name="Wang X."/>
        </authorList>
    </citation>
    <scope>NUCLEOTIDE SEQUENCE [LARGE SCALE GENOMIC DNA]</scope>
    <source>
        <strain evidence="4 5">SM6</strain>
    </source>
</reference>
<proteinExistence type="predicted"/>
<keyword evidence="3" id="KW-0012">Acyltransferase</keyword>
<dbReference type="PROSITE" id="PS00101">
    <property type="entry name" value="HEXAPEP_TRANSFERASES"/>
    <property type="match status" value="1"/>
</dbReference>
<dbReference type="InterPro" id="IPR011004">
    <property type="entry name" value="Trimer_LpxA-like_sf"/>
</dbReference>
<protein>
    <submittedName>
        <fullName evidence="4">Acetyltransferase</fullName>
    </submittedName>
</protein>
<gene>
    <name evidence="4" type="ORF">HGP28_11570</name>
</gene>
<dbReference type="InterPro" id="IPR001451">
    <property type="entry name" value="Hexapep"/>
</dbReference>
<keyword evidence="1 4" id="KW-0808">Transferase</keyword>
<evidence type="ECO:0000256" key="3">
    <source>
        <dbReference type="ARBA" id="ARBA00023315"/>
    </source>
</evidence>
<dbReference type="CDD" id="cd04647">
    <property type="entry name" value="LbH_MAT_like"/>
    <property type="match status" value="1"/>
</dbReference>
<sequence length="203" mass="22036">MLNSLVKIYDGYGLLGALRLIRDVLITKCLFCDARIVRVPFYIRGKAHIKLGKNFTSGVGLRLDAFSIASERKPRLVIGDNCQVNDYVHIGCVQNVTIGSDVLIASKVFISDHNHGLYDDSSVDVLELPSVRPLSCSAVTIGNRVWIGENVSVLPGVSIGDNSIIGAGSVVTSNIPDFSIAVGAPARVVKKFDLVNKRWEKLK</sequence>
<dbReference type="NCBIfam" id="NF007240">
    <property type="entry name" value="PRK09677.1"/>
    <property type="match status" value="1"/>
</dbReference>
<dbReference type="Proteomes" id="UP000535589">
    <property type="component" value="Unassembled WGS sequence"/>
</dbReference>
<dbReference type="PANTHER" id="PTHR23416:SF78">
    <property type="entry name" value="LIPOPOLYSACCHARIDE BIOSYNTHESIS O-ACETYL TRANSFERASE WBBJ-RELATED"/>
    <property type="match status" value="1"/>
</dbReference>
<dbReference type="InterPro" id="IPR051159">
    <property type="entry name" value="Hexapeptide_acetyltransf"/>
</dbReference>
<dbReference type="AlphaFoldDB" id="A0A7X8TRM6"/>
<dbReference type="PANTHER" id="PTHR23416">
    <property type="entry name" value="SIALIC ACID SYNTHASE-RELATED"/>
    <property type="match status" value="1"/>
</dbReference>
<keyword evidence="2" id="KW-0677">Repeat</keyword>
<name>A0A7X8TRM6_9VIBR</name>